<feature type="non-terminal residue" evidence="2">
    <location>
        <position position="1"/>
    </location>
</feature>
<keyword evidence="2" id="KW-0560">Oxidoreductase</keyword>
<dbReference type="GO" id="GO:0051213">
    <property type="term" value="F:dioxygenase activity"/>
    <property type="evidence" value="ECO:0007669"/>
    <property type="project" value="UniProtKB-KW"/>
</dbReference>
<evidence type="ECO:0000313" key="2">
    <source>
        <dbReference type="EMBL" id="GEZ32468.1"/>
    </source>
</evidence>
<organism evidence="2">
    <name type="scientific">Tanacetum cinerariifolium</name>
    <name type="common">Dalmatian daisy</name>
    <name type="synonym">Chrysanthemum cinerariifolium</name>
    <dbReference type="NCBI Taxonomy" id="118510"/>
    <lineage>
        <taxon>Eukaryota</taxon>
        <taxon>Viridiplantae</taxon>
        <taxon>Streptophyta</taxon>
        <taxon>Embryophyta</taxon>
        <taxon>Tracheophyta</taxon>
        <taxon>Spermatophyta</taxon>
        <taxon>Magnoliopsida</taxon>
        <taxon>eudicotyledons</taxon>
        <taxon>Gunneridae</taxon>
        <taxon>Pentapetalae</taxon>
        <taxon>asterids</taxon>
        <taxon>campanulids</taxon>
        <taxon>Asterales</taxon>
        <taxon>Asteraceae</taxon>
        <taxon>Asteroideae</taxon>
        <taxon>Anthemideae</taxon>
        <taxon>Anthemidinae</taxon>
        <taxon>Tanacetum</taxon>
    </lineage>
</organism>
<name>A0A699IAJ6_TANCI</name>
<feature type="region of interest" description="Disordered" evidence="1">
    <location>
        <begin position="112"/>
        <end position="134"/>
    </location>
</feature>
<evidence type="ECO:0000256" key="1">
    <source>
        <dbReference type="SAM" id="MobiDB-lite"/>
    </source>
</evidence>
<dbReference type="AlphaFoldDB" id="A0A699IAJ6"/>
<comment type="caution">
    <text evidence="2">The sequence shown here is derived from an EMBL/GenBank/DDBJ whole genome shotgun (WGS) entry which is preliminary data.</text>
</comment>
<proteinExistence type="predicted"/>
<protein>
    <submittedName>
        <fullName evidence="2">Oxoglutarate/iron-dependent dioxygenase</fullName>
    </submittedName>
</protein>
<accession>A0A699IAJ6</accession>
<dbReference type="EMBL" id="BKCJ010265518">
    <property type="protein sequence ID" value="GEZ32468.1"/>
    <property type="molecule type" value="Genomic_DNA"/>
</dbReference>
<keyword evidence="2" id="KW-0223">Dioxygenase</keyword>
<reference evidence="2" key="1">
    <citation type="journal article" date="2019" name="Sci. Rep.">
        <title>Draft genome of Tanacetum cinerariifolium, the natural source of mosquito coil.</title>
        <authorList>
            <person name="Yamashiro T."/>
            <person name="Shiraishi A."/>
            <person name="Satake H."/>
            <person name="Nakayama K."/>
        </authorList>
    </citation>
    <scope>NUCLEOTIDE SEQUENCE</scope>
</reference>
<gene>
    <name evidence="2" type="ORF">Tci_504441</name>
</gene>
<sequence>DLISGADSVSAEEKDDKRNVYYVYEIDGPKKEREHLINISKPHTENATVVDSVTGKSQNSRLRVIDDRLGEIDESIYKMGGEMDQLTEVVSGMSEKYDEFYGEFKSMRLEHKSPQTYSTTPPNPAANPFGLFGDVPSISRHYGDNMDKE</sequence>